<comment type="caution">
    <text evidence="1">The sequence shown here is derived from an EMBL/GenBank/DDBJ whole genome shotgun (WGS) entry which is preliminary data.</text>
</comment>
<dbReference type="CDD" id="cd19166">
    <property type="entry name" value="HemeO-bac"/>
    <property type="match status" value="1"/>
</dbReference>
<dbReference type="RefSeq" id="WP_045463776.1">
    <property type="nucleotide sequence ID" value="NZ_BBLT01000004.1"/>
</dbReference>
<dbReference type="eggNOG" id="COG3230">
    <property type="taxonomic scope" value="Bacteria"/>
</dbReference>
<gene>
    <name evidence="1" type="ORF">MYP_2611</name>
</gene>
<dbReference type="OrthoDB" id="114943at2"/>
<dbReference type="AlphaFoldDB" id="A0A098LG19"/>
<dbReference type="GO" id="GO:0006788">
    <property type="term" value="P:heme oxidation"/>
    <property type="evidence" value="ECO:0007669"/>
    <property type="project" value="InterPro"/>
</dbReference>
<keyword evidence="2" id="KW-1185">Reference proteome</keyword>
<dbReference type="STRING" id="153721.MYP_2611"/>
<dbReference type="InterPro" id="IPR016084">
    <property type="entry name" value="Haem_Oase-like_multi-hlx"/>
</dbReference>
<dbReference type="Proteomes" id="UP000030185">
    <property type="component" value="Unassembled WGS sequence"/>
</dbReference>
<dbReference type="EMBL" id="BBLT01000004">
    <property type="protein sequence ID" value="GAL85382.1"/>
    <property type="molecule type" value="Genomic_DNA"/>
</dbReference>
<dbReference type="GO" id="GO:0004392">
    <property type="term" value="F:heme oxygenase (decyclizing) activity"/>
    <property type="evidence" value="ECO:0007669"/>
    <property type="project" value="InterPro"/>
</dbReference>
<dbReference type="SUPFAM" id="SSF48613">
    <property type="entry name" value="Heme oxygenase-like"/>
    <property type="match status" value="1"/>
</dbReference>
<sequence length="193" mass="22174">MLLDKIKQQTAENHAAMENSNLMKPVMNRELNLESYRKILIKFYGFFQPLENSIHRFTDILNYLPDLETRRKSSTIKEDLQRLGYKSEINLCTDLPEITTSSQAMGCLYVMEGSTLGGRMISRIIKESLLIEMDSGVSFFSGYGEETGKKWKLFCEALKEYSLAANDDNTIINAANETFIKFKNWVESEPNDL</sequence>
<dbReference type="InterPro" id="IPR016053">
    <property type="entry name" value="Haem_Oase-like"/>
</dbReference>
<protein>
    <submittedName>
        <fullName evidence="1">Heme oxygenase</fullName>
    </submittedName>
</protein>
<organism evidence="1 2">
    <name type="scientific">Sporocytophaga myxococcoides</name>
    <dbReference type="NCBI Taxonomy" id="153721"/>
    <lineage>
        <taxon>Bacteria</taxon>
        <taxon>Pseudomonadati</taxon>
        <taxon>Bacteroidota</taxon>
        <taxon>Cytophagia</taxon>
        <taxon>Cytophagales</taxon>
        <taxon>Cytophagaceae</taxon>
        <taxon>Sporocytophaga</taxon>
    </lineage>
</organism>
<evidence type="ECO:0000313" key="1">
    <source>
        <dbReference type="EMBL" id="GAL85382.1"/>
    </source>
</evidence>
<proteinExistence type="predicted"/>
<name>A0A098LG19_9BACT</name>
<dbReference type="Pfam" id="PF01126">
    <property type="entry name" value="Heme_oxygenase"/>
    <property type="match status" value="1"/>
</dbReference>
<dbReference type="Gene3D" id="1.20.910.10">
    <property type="entry name" value="Heme oxygenase-like"/>
    <property type="match status" value="1"/>
</dbReference>
<reference evidence="1 2" key="1">
    <citation type="submission" date="2014-09" db="EMBL/GenBank/DDBJ databases">
        <title>Sporocytophaga myxococcoides PG-01 genome sequencing.</title>
        <authorList>
            <person name="Liu L."/>
            <person name="Gao P.J."/>
            <person name="Chen G.J."/>
            <person name="Wang L.S."/>
        </authorList>
    </citation>
    <scope>NUCLEOTIDE SEQUENCE [LARGE SCALE GENOMIC DNA]</scope>
    <source>
        <strain evidence="1 2">PG-01</strain>
    </source>
</reference>
<evidence type="ECO:0000313" key="2">
    <source>
        <dbReference type="Proteomes" id="UP000030185"/>
    </source>
</evidence>
<accession>A0A098LG19</accession>